<dbReference type="Gene3D" id="1.10.357.10">
    <property type="entry name" value="Tetracycline Repressor, domain 2"/>
    <property type="match status" value="1"/>
</dbReference>
<dbReference type="GO" id="GO:0003700">
    <property type="term" value="F:DNA-binding transcription factor activity"/>
    <property type="evidence" value="ECO:0007669"/>
    <property type="project" value="TreeGrafter"/>
</dbReference>
<dbReference type="InterPro" id="IPR001647">
    <property type="entry name" value="HTH_TetR"/>
</dbReference>
<evidence type="ECO:0000256" key="4">
    <source>
        <dbReference type="PROSITE-ProRule" id="PRU00335"/>
    </source>
</evidence>
<keyword evidence="3" id="KW-0804">Transcription</keyword>
<dbReference type="SUPFAM" id="SSF46689">
    <property type="entry name" value="Homeodomain-like"/>
    <property type="match status" value="1"/>
</dbReference>
<reference evidence="7 8" key="1">
    <citation type="journal article" date="2011" name="Syst. Appl. Microbiol.">
        <title>Defluviimonas denitrificans gen. nov., sp. nov., and Pararhodobacter aggregans gen. nov., sp. nov., non-phototrophic Rhodobacteraceae from the biofilter of a marine aquaculture.</title>
        <authorList>
            <person name="Foesel B.U."/>
            <person name="Drake H.L."/>
            <person name="Schramm A."/>
        </authorList>
    </citation>
    <scope>NUCLEOTIDE SEQUENCE [LARGE SCALE GENOMIC DNA]</scope>
    <source>
        <strain evidence="7 8">D1-19</strain>
    </source>
</reference>
<dbReference type="Pfam" id="PF00440">
    <property type="entry name" value="TetR_N"/>
    <property type="match status" value="1"/>
</dbReference>
<dbReference type="AlphaFoldDB" id="A0A2T7UQS5"/>
<dbReference type="InterPro" id="IPR050109">
    <property type="entry name" value="HTH-type_TetR-like_transc_reg"/>
</dbReference>
<evidence type="ECO:0000313" key="8">
    <source>
        <dbReference type="Proteomes" id="UP000244810"/>
    </source>
</evidence>
<name>A0A2T7UQS5_9RHOB</name>
<dbReference type="Proteomes" id="UP000244810">
    <property type="component" value="Unassembled WGS sequence"/>
</dbReference>
<dbReference type="EMBL" id="QDDR01000006">
    <property type="protein sequence ID" value="PVE47095.1"/>
    <property type="molecule type" value="Genomic_DNA"/>
</dbReference>
<dbReference type="InterPro" id="IPR009057">
    <property type="entry name" value="Homeodomain-like_sf"/>
</dbReference>
<feature type="region of interest" description="Disordered" evidence="5">
    <location>
        <begin position="242"/>
        <end position="261"/>
    </location>
</feature>
<sequence>MVQVMSCVLGLPWRVRWAKNEQSLRFLNSHPEAPMSGPIVPRKTPRQARARATVEAILEAAARILVAEGLERLTTNRVAEVAGISIGTLYQYFPSKEAILAEILRAKRQQLLEDIRAATAEGTGQGFEARLSGLIEAAIVHQLGQPTLARSLEYLDSLLPLEAETQALKAAILERVSGFLARGGIARPEESARDLVAALRGMIDAAGLAGETDREALFRRAMRLVRGYLGLEGSGFALDRDASGAELSGDEPGGILPPGPP</sequence>
<dbReference type="PANTHER" id="PTHR30055">
    <property type="entry name" value="HTH-TYPE TRANSCRIPTIONAL REGULATOR RUTR"/>
    <property type="match status" value="1"/>
</dbReference>
<gene>
    <name evidence="7" type="ORF">DDE23_12660</name>
</gene>
<evidence type="ECO:0000313" key="7">
    <source>
        <dbReference type="EMBL" id="PVE47095.1"/>
    </source>
</evidence>
<keyword evidence="8" id="KW-1185">Reference proteome</keyword>
<dbReference type="GO" id="GO:0000976">
    <property type="term" value="F:transcription cis-regulatory region binding"/>
    <property type="evidence" value="ECO:0007669"/>
    <property type="project" value="TreeGrafter"/>
</dbReference>
<feature type="domain" description="HTH tetR-type" evidence="6">
    <location>
        <begin position="51"/>
        <end position="111"/>
    </location>
</feature>
<dbReference type="PROSITE" id="PS50977">
    <property type="entry name" value="HTH_TETR_2"/>
    <property type="match status" value="1"/>
</dbReference>
<proteinExistence type="predicted"/>
<evidence type="ECO:0000259" key="6">
    <source>
        <dbReference type="PROSITE" id="PS50977"/>
    </source>
</evidence>
<evidence type="ECO:0000256" key="5">
    <source>
        <dbReference type="SAM" id="MobiDB-lite"/>
    </source>
</evidence>
<evidence type="ECO:0000256" key="2">
    <source>
        <dbReference type="ARBA" id="ARBA00023125"/>
    </source>
</evidence>
<organism evidence="7 8">
    <name type="scientific">Pararhodobacter aggregans</name>
    <dbReference type="NCBI Taxonomy" id="404875"/>
    <lineage>
        <taxon>Bacteria</taxon>
        <taxon>Pseudomonadati</taxon>
        <taxon>Pseudomonadota</taxon>
        <taxon>Alphaproteobacteria</taxon>
        <taxon>Rhodobacterales</taxon>
        <taxon>Paracoccaceae</taxon>
        <taxon>Pararhodobacter</taxon>
    </lineage>
</organism>
<dbReference type="OrthoDB" id="9809265at2"/>
<accession>A0A2T7UQS5</accession>
<dbReference type="PANTHER" id="PTHR30055:SF234">
    <property type="entry name" value="HTH-TYPE TRANSCRIPTIONAL REGULATOR BETI"/>
    <property type="match status" value="1"/>
</dbReference>
<keyword evidence="1" id="KW-0805">Transcription regulation</keyword>
<dbReference type="InterPro" id="IPR023772">
    <property type="entry name" value="DNA-bd_HTH_TetR-type_CS"/>
</dbReference>
<keyword evidence="2 4" id="KW-0238">DNA-binding</keyword>
<dbReference type="PROSITE" id="PS01081">
    <property type="entry name" value="HTH_TETR_1"/>
    <property type="match status" value="1"/>
</dbReference>
<dbReference type="PRINTS" id="PR00455">
    <property type="entry name" value="HTHTETR"/>
</dbReference>
<feature type="DNA-binding region" description="H-T-H motif" evidence="4">
    <location>
        <begin position="74"/>
        <end position="93"/>
    </location>
</feature>
<evidence type="ECO:0000256" key="1">
    <source>
        <dbReference type="ARBA" id="ARBA00023015"/>
    </source>
</evidence>
<protein>
    <submittedName>
        <fullName evidence="7">TetR/AcrR family transcriptional regulator</fullName>
    </submittedName>
</protein>
<evidence type="ECO:0000256" key="3">
    <source>
        <dbReference type="ARBA" id="ARBA00023163"/>
    </source>
</evidence>
<comment type="caution">
    <text evidence="7">The sequence shown here is derived from an EMBL/GenBank/DDBJ whole genome shotgun (WGS) entry which is preliminary data.</text>
</comment>